<keyword evidence="3 4" id="KW-0975">Bacterial flagellum</keyword>
<dbReference type="GO" id="GO:0009425">
    <property type="term" value="C:bacterial-type flagellum basal body"/>
    <property type="evidence" value="ECO:0007669"/>
    <property type="project" value="UniProtKB-SubCell"/>
</dbReference>
<dbReference type="PRINTS" id="PR01006">
    <property type="entry name" value="FLGHOOKFLIE"/>
</dbReference>
<dbReference type="GO" id="GO:0071973">
    <property type="term" value="P:bacterial-type flagellum-dependent cell motility"/>
    <property type="evidence" value="ECO:0007669"/>
    <property type="project" value="InterPro"/>
</dbReference>
<dbReference type="PANTHER" id="PTHR34653:SF1">
    <property type="entry name" value="FLAGELLAR HOOK-BASAL BODY COMPLEX PROTEIN FLIE"/>
    <property type="match status" value="1"/>
</dbReference>
<keyword evidence="6" id="KW-0282">Flagellum</keyword>
<keyword evidence="6" id="KW-0969">Cilium</keyword>
<dbReference type="RefSeq" id="WP_181601037.1">
    <property type="nucleotide sequence ID" value="NZ_CP059378.1"/>
</dbReference>
<dbReference type="InterPro" id="IPR001624">
    <property type="entry name" value="FliE"/>
</dbReference>
<dbReference type="HAMAP" id="MF_00724">
    <property type="entry name" value="FliE"/>
    <property type="match status" value="1"/>
</dbReference>
<dbReference type="NCBIfam" id="TIGR00205">
    <property type="entry name" value="fliE"/>
    <property type="match status" value="1"/>
</dbReference>
<gene>
    <name evidence="4 6" type="primary">fliE</name>
    <name evidence="6" type="ORF">HZF06_16885</name>
</gene>
<evidence type="ECO:0000256" key="4">
    <source>
        <dbReference type="HAMAP-Rule" id="MF_00724"/>
    </source>
</evidence>
<dbReference type="GO" id="GO:0003774">
    <property type="term" value="F:cytoskeletal motor activity"/>
    <property type="evidence" value="ECO:0007669"/>
    <property type="project" value="InterPro"/>
</dbReference>
<comment type="subcellular location">
    <subcellularLocation>
        <location evidence="1 4">Bacterial flagellum basal body</location>
    </subcellularLocation>
</comment>
<reference evidence="6 7" key="1">
    <citation type="submission" date="2020-07" db="EMBL/GenBank/DDBJ databases">
        <title>Electron transfer.</title>
        <authorList>
            <person name="Huang L."/>
            <person name="Liu X."/>
            <person name="Zhou S."/>
        </authorList>
    </citation>
    <scope>NUCLEOTIDE SEQUENCE [LARGE SCALE GENOMIC DNA]</scope>
    <source>
        <strain evidence="6 7">Lx1</strain>
    </source>
</reference>
<evidence type="ECO:0000256" key="2">
    <source>
        <dbReference type="ARBA" id="ARBA00009272"/>
    </source>
</evidence>
<comment type="similarity">
    <text evidence="2 4">Belongs to the FliE family.</text>
</comment>
<dbReference type="GO" id="GO:0005198">
    <property type="term" value="F:structural molecule activity"/>
    <property type="evidence" value="ECO:0007669"/>
    <property type="project" value="UniProtKB-UniRule"/>
</dbReference>
<dbReference type="AlphaFoldDB" id="A0A7D6VN95"/>
<sequence>MKINSFIPNEQIFNTSNENKNSKVSETGGSDFFKILKDKLNEVNEQQVNADEMTTKMIQGEDVEVHDVMLAAAEAQTSLQLAVQVRNKIVEAIQEINRMQI</sequence>
<keyword evidence="6" id="KW-0966">Cell projection</keyword>
<evidence type="ECO:0000256" key="3">
    <source>
        <dbReference type="ARBA" id="ARBA00023143"/>
    </source>
</evidence>
<dbReference type="PANTHER" id="PTHR34653">
    <property type="match status" value="1"/>
</dbReference>
<dbReference type="EMBL" id="CP059378">
    <property type="protein sequence ID" value="QLY78747.1"/>
    <property type="molecule type" value="Genomic_DNA"/>
</dbReference>
<evidence type="ECO:0000256" key="1">
    <source>
        <dbReference type="ARBA" id="ARBA00004117"/>
    </source>
</evidence>
<evidence type="ECO:0000256" key="5">
    <source>
        <dbReference type="NCBIfam" id="TIGR00205"/>
    </source>
</evidence>
<evidence type="ECO:0000313" key="6">
    <source>
        <dbReference type="EMBL" id="QLY78747.1"/>
    </source>
</evidence>
<protein>
    <recommendedName>
        <fullName evidence="4 5">Flagellar hook-basal body complex protein FliE</fullName>
    </recommendedName>
</protein>
<dbReference type="KEGG" id="cint:HZF06_16885"/>
<accession>A0A7D6VN95</accession>
<evidence type="ECO:0000313" key="7">
    <source>
        <dbReference type="Proteomes" id="UP000512286"/>
    </source>
</evidence>
<organism evidence="6 7">
    <name type="scientific">Clostridium intestinale</name>
    <dbReference type="NCBI Taxonomy" id="36845"/>
    <lineage>
        <taxon>Bacteria</taxon>
        <taxon>Bacillati</taxon>
        <taxon>Bacillota</taxon>
        <taxon>Clostridia</taxon>
        <taxon>Eubacteriales</taxon>
        <taxon>Clostridiaceae</taxon>
        <taxon>Clostridium</taxon>
    </lineage>
</organism>
<dbReference type="Proteomes" id="UP000512286">
    <property type="component" value="Chromosome"/>
</dbReference>
<name>A0A7D6VN95_9CLOT</name>
<proteinExistence type="inferred from homology"/>
<dbReference type="Pfam" id="PF02049">
    <property type="entry name" value="FliE"/>
    <property type="match status" value="1"/>
</dbReference>